<evidence type="ECO:0000256" key="1">
    <source>
        <dbReference type="SAM" id="Phobius"/>
    </source>
</evidence>
<dbReference type="EMBL" id="JAUUTY010000006">
    <property type="protein sequence ID" value="KAK1617757.1"/>
    <property type="molecule type" value="Genomic_DNA"/>
</dbReference>
<dbReference type="Proteomes" id="UP001231189">
    <property type="component" value="Unassembled WGS sequence"/>
</dbReference>
<accession>A0AAD8RCJ6</accession>
<dbReference type="AlphaFoldDB" id="A0AAD8RCJ6"/>
<keyword evidence="1" id="KW-0472">Membrane</keyword>
<comment type="caution">
    <text evidence="3">The sequence shown here is derived from an EMBL/GenBank/DDBJ whole genome shotgun (WGS) entry which is preliminary data.</text>
</comment>
<evidence type="ECO:0000313" key="3">
    <source>
        <dbReference type="EMBL" id="KAK1617757.1"/>
    </source>
</evidence>
<sequence length="261" mass="28128">MMRRCQRSTATTPLLVLALFEMSMTGYRWVEAAAPAESHRLCLGRKASSVVSLSRVRLVEDAFGASSMATKSAHVVSLPYASVVVVLVTASVFAMHPFPSLVLTLRMLILVLWMHTPLASRAALRPHSLVVPQHFRCQFAFMRMELAQLVANLVEEASRPLHEEVASLKLMLARVGVSLEPPEACSSDGQEIATVQALFPLGSAGLNSSVVEITQDLHEVCGDSSVVLELLELIGGVAMPPSIDEVRSDSHEISAVTSSPS</sequence>
<gene>
    <name evidence="3" type="ORF">QYE76_023274</name>
</gene>
<feature type="signal peptide" evidence="2">
    <location>
        <begin position="1"/>
        <end position="26"/>
    </location>
</feature>
<name>A0AAD8RCJ6_LOLMU</name>
<feature type="transmembrane region" description="Helical" evidence="1">
    <location>
        <begin position="80"/>
        <end position="113"/>
    </location>
</feature>
<keyword evidence="1" id="KW-1133">Transmembrane helix</keyword>
<keyword evidence="2" id="KW-0732">Signal</keyword>
<organism evidence="3 4">
    <name type="scientific">Lolium multiflorum</name>
    <name type="common">Italian ryegrass</name>
    <name type="synonym">Lolium perenne subsp. multiflorum</name>
    <dbReference type="NCBI Taxonomy" id="4521"/>
    <lineage>
        <taxon>Eukaryota</taxon>
        <taxon>Viridiplantae</taxon>
        <taxon>Streptophyta</taxon>
        <taxon>Embryophyta</taxon>
        <taxon>Tracheophyta</taxon>
        <taxon>Spermatophyta</taxon>
        <taxon>Magnoliopsida</taxon>
        <taxon>Liliopsida</taxon>
        <taxon>Poales</taxon>
        <taxon>Poaceae</taxon>
        <taxon>BOP clade</taxon>
        <taxon>Pooideae</taxon>
        <taxon>Poodae</taxon>
        <taxon>Poeae</taxon>
        <taxon>Poeae Chloroplast Group 2 (Poeae type)</taxon>
        <taxon>Loliodinae</taxon>
        <taxon>Loliinae</taxon>
        <taxon>Lolium</taxon>
    </lineage>
</organism>
<keyword evidence="4" id="KW-1185">Reference proteome</keyword>
<feature type="chain" id="PRO_5042178166" evidence="2">
    <location>
        <begin position="27"/>
        <end position="261"/>
    </location>
</feature>
<protein>
    <submittedName>
        <fullName evidence="3">Uncharacterized protein</fullName>
    </submittedName>
</protein>
<proteinExistence type="predicted"/>
<reference evidence="3" key="1">
    <citation type="submission" date="2023-07" db="EMBL/GenBank/DDBJ databases">
        <title>A chromosome-level genome assembly of Lolium multiflorum.</title>
        <authorList>
            <person name="Chen Y."/>
            <person name="Copetti D."/>
            <person name="Kolliker R."/>
            <person name="Studer B."/>
        </authorList>
    </citation>
    <scope>NUCLEOTIDE SEQUENCE</scope>
    <source>
        <strain evidence="3">02402/16</strain>
        <tissue evidence="3">Leaf</tissue>
    </source>
</reference>
<evidence type="ECO:0000313" key="4">
    <source>
        <dbReference type="Proteomes" id="UP001231189"/>
    </source>
</evidence>
<keyword evidence="1" id="KW-0812">Transmembrane</keyword>
<evidence type="ECO:0000256" key="2">
    <source>
        <dbReference type="SAM" id="SignalP"/>
    </source>
</evidence>